<reference evidence="7" key="5">
    <citation type="submission" date="2021-03" db="EMBL/GenBank/DDBJ databases">
        <title>Genomic Encyclopedia of Type Strains, Phase IV (KMG-IV): sequencing the most valuable type-strain genomes for metagenomic binning, comparative biology and taxonomic classification.</title>
        <authorList>
            <person name="Goeker M."/>
        </authorList>
    </citation>
    <scope>NUCLEOTIDE SEQUENCE</scope>
    <source>
        <strain evidence="7">DSM 2771</strain>
    </source>
</reference>
<dbReference type="EMBL" id="JACDUO010000001">
    <property type="protein sequence ID" value="MBA2863832.1"/>
    <property type="molecule type" value="Genomic_DNA"/>
</dbReference>
<dbReference type="SUPFAM" id="SSF57903">
    <property type="entry name" value="FYVE/PHD zinc finger"/>
    <property type="match status" value="1"/>
</dbReference>
<dbReference type="EMBL" id="JACCQJ010000001">
    <property type="protein sequence ID" value="MBG0768478.1"/>
    <property type="molecule type" value="Genomic_DNA"/>
</dbReference>
<evidence type="ECO:0000313" key="10">
    <source>
        <dbReference type="Proteomes" id="UP000584706"/>
    </source>
</evidence>
<dbReference type="EMBL" id="JACHED010000001">
    <property type="protein sequence ID" value="MBB6496162.1"/>
    <property type="molecule type" value="Genomic_DNA"/>
</dbReference>
<evidence type="ECO:0000313" key="6">
    <source>
        <dbReference type="EMBL" id="MBM7408935.1"/>
    </source>
</evidence>
<dbReference type="GO" id="GO:0016740">
    <property type="term" value="F:transferase activity"/>
    <property type="evidence" value="ECO:0007669"/>
    <property type="project" value="UniProtKB-KW"/>
</dbReference>
<accession>A0A2L1C845</accession>
<dbReference type="AlphaFoldDB" id="A0A2L1C845"/>
<dbReference type="Proteomes" id="UP000714405">
    <property type="component" value="Unassembled WGS sequence"/>
</dbReference>
<reference evidence="10 11" key="4">
    <citation type="submission" date="2020-08" db="EMBL/GenBank/DDBJ databases">
        <title>Genomic Encyclopedia of Type Strains, Phase IV (KMG-V): Genome sequencing to study the core and pangenomes of soil and plant-associated prokaryotes.</title>
        <authorList>
            <person name="Whitman W."/>
        </authorList>
    </citation>
    <scope>NUCLEOTIDE SEQUENCE [LARGE SCALE GENOMIC DNA]</scope>
    <source>
        <strain evidence="2 9">C13</strain>
        <strain evidence="4 11">D1</strain>
        <strain evidence="3 10">DSM 7078</strain>
        <strain evidence="6">RC</strain>
    </source>
</reference>
<evidence type="ECO:0000313" key="3">
    <source>
        <dbReference type="EMBL" id="MBB6066648.1"/>
    </source>
</evidence>
<evidence type="ECO:0000313" key="4">
    <source>
        <dbReference type="EMBL" id="MBB6496162.1"/>
    </source>
</evidence>
<dbReference type="KEGG" id="mmad:MMJJ_00880"/>
<reference evidence="5" key="3">
    <citation type="submission" date="2020-07" db="EMBL/GenBank/DDBJ databases">
        <title>Severe corrosion of carbon steel in oil field produced water can be linked to methanogenic archaea containing a special type of NiFe hydrogenase.</title>
        <authorList>
            <person name="Lahme S."/>
            <person name="Mand J."/>
            <person name="Longwell J."/>
            <person name="Smith R."/>
            <person name="Enning D."/>
        </authorList>
    </citation>
    <scope>NUCLEOTIDE SEQUENCE</scope>
    <source>
        <strain evidence="5">MIC098Bin5</strain>
    </source>
</reference>
<reference evidence="8" key="1">
    <citation type="journal article" date="2018" name="Genome Announc.">
        <title>Complete Genome Sequence of the Methanococcus maripaludis Type Strain JJ (DSM 2067), a Model for Selenoprotein Synthesis in Archaea.</title>
        <authorList>
            <person name="Poehlein A."/>
            <person name="Heym D."/>
            <person name="Quitzke V."/>
            <person name="Fersch J."/>
            <person name="Daniel R."/>
            <person name="Rother M."/>
        </authorList>
    </citation>
    <scope>NUCLEOTIDE SEQUENCE [LARGE SCALE GENOMIC DNA]</scope>
    <source>
        <strain evidence="8">DSM 2067</strain>
    </source>
</reference>
<dbReference type="EMBL" id="JAGINF010000001">
    <property type="protein sequence ID" value="MBP2218879.1"/>
    <property type="molecule type" value="Genomic_DNA"/>
</dbReference>
<sequence length="52" mass="6035">MNFKNEISKYTTIDLDKLKTNKTKCPKCGKEFNSVGKKIICPECKYIFKISD</sequence>
<evidence type="ECO:0000313" key="7">
    <source>
        <dbReference type="EMBL" id="MBP2218879.1"/>
    </source>
</evidence>
<dbReference type="Proteomes" id="UP000742560">
    <property type="component" value="Unassembled WGS sequence"/>
</dbReference>
<evidence type="ECO:0000313" key="2">
    <source>
        <dbReference type="EMBL" id="MBA2863832.1"/>
    </source>
</evidence>
<dbReference type="GeneID" id="59387854"/>
<evidence type="ECO:0000313" key="5">
    <source>
        <dbReference type="EMBL" id="MBG0768478.1"/>
    </source>
</evidence>
<dbReference type="EMBL" id="JACHIQ010000001">
    <property type="protein sequence ID" value="MBB6066648.1"/>
    <property type="molecule type" value="Genomic_DNA"/>
</dbReference>
<dbReference type="Proteomes" id="UP000590564">
    <property type="component" value="Unassembled WGS sequence"/>
</dbReference>
<dbReference type="Proteomes" id="UP000567099">
    <property type="component" value="Unassembled WGS sequence"/>
</dbReference>
<dbReference type="EMBL" id="JAFBBC010000001">
    <property type="protein sequence ID" value="MBM7408935.1"/>
    <property type="molecule type" value="Genomic_DNA"/>
</dbReference>
<dbReference type="Proteomes" id="UP000584706">
    <property type="component" value="Unassembled WGS sequence"/>
</dbReference>
<keyword evidence="2" id="KW-0808">Transferase</keyword>
<dbReference type="Proteomes" id="UP000239462">
    <property type="component" value="Chromosome"/>
</dbReference>
<organism evidence="1 8">
    <name type="scientific">Methanococcus maripaludis</name>
    <name type="common">Methanococcus deltae</name>
    <dbReference type="NCBI Taxonomy" id="39152"/>
    <lineage>
        <taxon>Archaea</taxon>
        <taxon>Methanobacteriati</taxon>
        <taxon>Methanobacteriota</taxon>
        <taxon>Methanomada group</taxon>
        <taxon>Methanococci</taxon>
        <taxon>Methanococcales</taxon>
        <taxon>Methanococcaceae</taxon>
        <taxon>Methanococcus</taxon>
    </lineage>
</organism>
<dbReference type="RefSeq" id="WP_013999353.1">
    <property type="nucleotide sequence ID" value="NZ_BAAABJ010000001.1"/>
</dbReference>
<name>A0A2L1C845_METMI</name>
<proteinExistence type="predicted"/>
<reference evidence="1" key="2">
    <citation type="submission" date="2018-02" db="EMBL/GenBank/DDBJ databases">
        <title>Complete genome sequence of the Methanococcus maripaludis type strain JJ (DSM 2067), a model for selenoprotein synthesis in Archaea.</title>
        <authorList>
            <person name="Poehlein A."/>
            <person name="Heym D."/>
            <person name="Quitzke V."/>
            <person name="Fersch J."/>
            <person name="Daniel R."/>
            <person name="Rother M."/>
        </authorList>
    </citation>
    <scope>NUCLEOTIDE SEQUENCE [LARGE SCALE GENOMIC DNA]</scope>
    <source>
        <strain evidence="1">DSM 2067</strain>
    </source>
</reference>
<evidence type="ECO:0000313" key="8">
    <source>
        <dbReference type="Proteomes" id="UP000239462"/>
    </source>
</evidence>
<evidence type="ECO:0000313" key="9">
    <source>
        <dbReference type="Proteomes" id="UP000567099"/>
    </source>
</evidence>
<dbReference type="EMBL" id="CP026606">
    <property type="protein sequence ID" value="AVB75507.1"/>
    <property type="molecule type" value="Genomic_DNA"/>
</dbReference>
<evidence type="ECO:0000313" key="1">
    <source>
        <dbReference type="EMBL" id="AVB75507.1"/>
    </source>
</evidence>
<evidence type="ECO:0000313" key="11">
    <source>
        <dbReference type="Proteomes" id="UP000590564"/>
    </source>
</evidence>
<protein>
    <submittedName>
        <fullName evidence="2">tRNA(Ile2) C34 agmatinyltransferase TiaS</fullName>
    </submittedName>
</protein>
<dbReference type="InterPro" id="IPR011011">
    <property type="entry name" value="Znf_FYVE_PHD"/>
</dbReference>
<gene>
    <name evidence="5" type="ORF">H0S71_01050</name>
    <name evidence="6" type="ORF">HNP85_000607</name>
    <name evidence="2" type="ORF">HNP94_000832</name>
    <name evidence="4" type="ORF">HNP96_000183</name>
    <name evidence="3" type="ORF">HNP97_000138</name>
    <name evidence="7" type="ORF">J2745_000354</name>
    <name evidence="1" type="ORF">MMJJ_00880</name>
</gene>
<dbReference type="Proteomes" id="UP000722095">
    <property type="component" value="Unassembled WGS sequence"/>
</dbReference>